<dbReference type="Proteomes" id="UP001230504">
    <property type="component" value="Unassembled WGS sequence"/>
</dbReference>
<proteinExistence type="predicted"/>
<gene>
    <name evidence="2" type="ORF">LY79DRAFT_50412</name>
</gene>
<comment type="caution">
    <text evidence="2">The sequence shown here is derived from an EMBL/GenBank/DDBJ whole genome shotgun (WGS) entry which is preliminary data.</text>
</comment>
<name>A0AAD8Q6Q4_9PEZI</name>
<evidence type="ECO:0000256" key="1">
    <source>
        <dbReference type="SAM" id="MobiDB-lite"/>
    </source>
</evidence>
<feature type="region of interest" description="Disordered" evidence="1">
    <location>
        <begin position="1"/>
        <end position="21"/>
    </location>
</feature>
<keyword evidence="3" id="KW-1185">Reference proteome</keyword>
<dbReference type="EMBL" id="JAHLJV010000011">
    <property type="protein sequence ID" value="KAK1596649.1"/>
    <property type="molecule type" value="Genomic_DNA"/>
</dbReference>
<reference evidence="2" key="1">
    <citation type="submission" date="2021-06" db="EMBL/GenBank/DDBJ databases">
        <title>Comparative genomics, transcriptomics and evolutionary studies reveal genomic signatures of adaptation to plant cell wall in hemibiotrophic fungi.</title>
        <authorList>
            <consortium name="DOE Joint Genome Institute"/>
            <person name="Baroncelli R."/>
            <person name="Diaz J.F."/>
            <person name="Benocci T."/>
            <person name="Peng M."/>
            <person name="Battaglia E."/>
            <person name="Haridas S."/>
            <person name="Andreopoulos W."/>
            <person name="Labutti K."/>
            <person name="Pangilinan J."/>
            <person name="Floch G.L."/>
            <person name="Makela M.R."/>
            <person name="Henrissat B."/>
            <person name="Grigoriev I.V."/>
            <person name="Crouch J.A."/>
            <person name="De Vries R.P."/>
            <person name="Sukno S.A."/>
            <person name="Thon M.R."/>
        </authorList>
    </citation>
    <scope>NUCLEOTIDE SEQUENCE</scope>
    <source>
        <strain evidence="2">CBS 125086</strain>
    </source>
</reference>
<accession>A0AAD8Q6Q4</accession>
<evidence type="ECO:0000313" key="3">
    <source>
        <dbReference type="Proteomes" id="UP001230504"/>
    </source>
</evidence>
<sequence length="226" mass="25177">MLAGDGIPVEGTHGLRGKKRPAREVQVSWGVLVGSMQVSPESRMERGKNAPTTLLPRSFFSFSSDPVLAVPRLHVAFRANCTGPCPDLGIRYPYNYLFLKAGTSTCRYTPPPNFHFWLCSSLPVFRCKDTPKYEADANLLMGNYPHAAAYCRILHFLHSGNFPIPPCPPSAPPSHPSIHPALTTALIFLPRRYDDRNKTGFFFFFSPWEMTIPSTTSARPAMHSSH</sequence>
<dbReference type="AlphaFoldDB" id="A0AAD8Q6Q4"/>
<dbReference type="RefSeq" id="XP_060417502.1">
    <property type="nucleotide sequence ID" value="XM_060553479.1"/>
</dbReference>
<organism evidence="2 3">
    <name type="scientific">Colletotrichum navitas</name>
    <dbReference type="NCBI Taxonomy" id="681940"/>
    <lineage>
        <taxon>Eukaryota</taxon>
        <taxon>Fungi</taxon>
        <taxon>Dikarya</taxon>
        <taxon>Ascomycota</taxon>
        <taxon>Pezizomycotina</taxon>
        <taxon>Sordariomycetes</taxon>
        <taxon>Hypocreomycetidae</taxon>
        <taxon>Glomerellales</taxon>
        <taxon>Glomerellaceae</taxon>
        <taxon>Colletotrichum</taxon>
        <taxon>Colletotrichum graminicola species complex</taxon>
    </lineage>
</organism>
<evidence type="ECO:0000313" key="2">
    <source>
        <dbReference type="EMBL" id="KAK1596649.1"/>
    </source>
</evidence>
<protein>
    <submittedName>
        <fullName evidence="2">Uncharacterized protein</fullName>
    </submittedName>
</protein>
<dbReference type="GeneID" id="85437719"/>